<dbReference type="RefSeq" id="XP_003034774.1">
    <property type="nucleotide sequence ID" value="XM_003034728.1"/>
</dbReference>
<dbReference type="GeneID" id="9597043"/>
<dbReference type="AlphaFoldDB" id="D8PU11"/>
<evidence type="ECO:0000313" key="3">
    <source>
        <dbReference type="Proteomes" id="UP000007431"/>
    </source>
</evidence>
<sequence length="434" mass="49402">MTPVHGDYRGDHVCAISGAKTNLMCCTLIQDMVLERKEAPDILAIEWIYGLPRGGLKSYMASRDNHVLLRKDISRLFCRGEFMLAPTFKTYIDIVHFVKRAGIQDRKTGDRSPRRPLTALASSKGMYRYVFIPRTDAARKLQAEFSLAPQTAEDLNHGIHPLTNTPYKEGTENFPVVECHAHPFSIAVLAYWRLHTCCTLLTGQWYGLAWKITRIWSSEFVKPPQWFLDSPEYNQHDEVLSPSEATGYIPALPEQLEHCIPIQPRGRDVIRSLLDCKLPEDSYPDKCTKWAFEVPPDAPTPEEDPPCPPYRERRSSASEDCGGPLPSPTRKGRRALQTCKRDPVKNPPWWASSNGRYPTERFCSNDWAARLAISNMLFIERHLVDRTIQDVCERPAVLRARMRITPSRTSPTRSLVFCDSGRPSPAHLGDQHLH</sequence>
<dbReference type="EMBL" id="GL377303">
    <property type="protein sequence ID" value="EFI99871.1"/>
    <property type="molecule type" value="Genomic_DNA"/>
</dbReference>
<gene>
    <name evidence="2" type="ORF">SCHCODRAFT_104860</name>
</gene>
<reference evidence="2 3" key="1">
    <citation type="journal article" date="2010" name="Nat. Biotechnol.">
        <title>Genome sequence of the model mushroom Schizophyllum commune.</title>
        <authorList>
            <person name="Ohm R.A."/>
            <person name="de Jong J.F."/>
            <person name="Lugones L.G."/>
            <person name="Aerts A."/>
            <person name="Kothe E."/>
            <person name="Stajich J.E."/>
            <person name="de Vries R.P."/>
            <person name="Record E."/>
            <person name="Levasseur A."/>
            <person name="Baker S.E."/>
            <person name="Bartholomew K.A."/>
            <person name="Coutinho P.M."/>
            <person name="Erdmann S."/>
            <person name="Fowler T.J."/>
            <person name="Gathman A.C."/>
            <person name="Lombard V."/>
            <person name="Henrissat B."/>
            <person name="Knabe N."/>
            <person name="Kuees U."/>
            <person name="Lilly W.W."/>
            <person name="Lindquist E."/>
            <person name="Lucas S."/>
            <person name="Magnuson J.K."/>
            <person name="Piumi F."/>
            <person name="Raudaskoski M."/>
            <person name="Salamov A."/>
            <person name="Schmutz J."/>
            <person name="Schwarze F.W.M.R."/>
            <person name="vanKuyk P.A."/>
            <person name="Horton J.S."/>
            <person name="Grigoriev I.V."/>
            <person name="Woesten H.A.B."/>
        </authorList>
    </citation>
    <scope>NUCLEOTIDE SEQUENCE [LARGE SCALE GENOMIC DNA]</scope>
    <source>
        <strain evidence="3">H4-8 / FGSC 9210</strain>
    </source>
</reference>
<dbReference type="Proteomes" id="UP000007431">
    <property type="component" value="Unassembled WGS sequence"/>
</dbReference>
<keyword evidence="3" id="KW-1185">Reference proteome</keyword>
<dbReference type="KEGG" id="scm:SCHCO_02483487"/>
<accession>D8PU11</accession>
<protein>
    <submittedName>
        <fullName evidence="2">Uncharacterized protein</fullName>
    </submittedName>
</protein>
<evidence type="ECO:0000313" key="2">
    <source>
        <dbReference type="EMBL" id="EFI99871.1"/>
    </source>
</evidence>
<organism evidence="3">
    <name type="scientific">Schizophyllum commune (strain H4-8 / FGSC 9210)</name>
    <name type="common">Split gill fungus</name>
    <dbReference type="NCBI Taxonomy" id="578458"/>
    <lineage>
        <taxon>Eukaryota</taxon>
        <taxon>Fungi</taxon>
        <taxon>Dikarya</taxon>
        <taxon>Basidiomycota</taxon>
        <taxon>Agaricomycotina</taxon>
        <taxon>Agaricomycetes</taxon>
        <taxon>Agaricomycetidae</taxon>
        <taxon>Agaricales</taxon>
        <taxon>Schizophyllaceae</taxon>
        <taxon>Schizophyllum</taxon>
    </lineage>
</organism>
<feature type="region of interest" description="Disordered" evidence="1">
    <location>
        <begin position="410"/>
        <end position="434"/>
    </location>
</feature>
<feature type="non-terminal residue" evidence="2">
    <location>
        <position position="434"/>
    </location>
</feature>
<proteinExistence type="predicted"/>
<dbReference type="HOGENOM" id="CLU_062489_0_0_1"/>
<name>D8PU11_SCHCM</name>
<dbReference type="VEuPathDB" id="FungiDB:SCHCODRAFT_02483487"/>
<feature type="region of interest" description="Disordered" evidence="1">
    <location>
        <begin position="294"/>
        <end position="334"/>
    </location>
</feature>
<dbReference type="InParanoid" id="D8PU11"/>
<dbReference type="OrthoDB" id="10308773at2759"/>
<evidence type="ECO:0000256" key="1">
    <source>
        <dbReference type="SAM" id="MobiDB-lite"/>
    </source>
</evidence>